<evidence type="ECO:0000256" key="3">
    <source>
        <dbReference type="ARBA" id="ARBA00022617"/>
    </source>
</evidence>
<dbReference type="Proteomes" id="UP000240493">
    <property type="component" value="Unassembled WGS sequence"/>
</dbReference>
<evidence type="ECO:0000313" key="10">
    <source>
        <dbReference type="Proteomes" id="UP000240493"/>
    </source>
</evidence>
<dbReference type="Pfam" id="PF00067">
    <property type="entry name" value="p450"/>
    <property type="match status" value="1"/>
</dbReference>
<dbReference type="SUPFAM" id="SSF48264">
    <property type="entry name" value="Cytochrome P450"/>
    <property type="match status" value="1"/>
</dbReference>
<dbReference type="GO" id="GO:0016705">
    <property type="term" value="F:oxidoreductase activity, acting on paired donors, with incorporation or reduction of molecular oxygen"/>
    <property type="evidence" value="ECO:0007669"/>
    <property type="project" value="InterPro"/>
</dbReference>
<dbReference type="GO" id="GO:0004497">
    <property type="term" value="F:monooxygenase activity"/>
    <property type="evidence" value="ECO:0007669"/>
    <property type="project" value="UniProtKB-KW"/>
</dbReference>
<dbReference type="STRING" id="1042311.A0A2T3YWW0"/>
<dbReference type="InterPro" id="IPR036396">
    <property type="entry name" value="Cyt_P450_sf"/>
</dbReference>
<reference evidence="9 10" key="1">
    <citation type="submission" date="2016-07" db="EMBL/GenBank/DDBJ databases">
        <title>Multiple horizontal gene transfer events from other fungi enriched the ability of initially mycotrophic Trichoderma (Ascomycota) to feed on dead plant biomass.</title>
        <authorList>
            <consortium name="DOE Joint Genome Institute"/>
            <person name="Aerts A."/>
            <person name="Atanasova L."/>
            <person name="Chenthamara K."/>
            <person name="Zhang J."/>
            <person name="Grujic M."/>
            <person name="Henrissat B."/>
            <person name="Kuo A."/>
            <person name="Salamov A."/>
            <person name="Lipzen A."/>
            <person name="Labutti K."/>
            <person name="Barry K."/>
            <person name="Miao Y."/>
            <person name="Rahimi M.J."/>
            <person name="Shen Q."/>
            <person name="Grigoriev I.V."/>
            <person name="Kubicek C.P."/>
            <person name="Druzhinina I.S."/>
        </authorList>
    </citation>
    <scope>NUCLEOTIDE SEQUENCE [LARGE SCALE GENOMIC DNA]</scope>
    <source>
        <strain evidence="9 10">CBS 433.97</strain>
    </source>
</reference>
<evidence type="ECO:0000256" key="8">
    <source>
        <dbReference type="PIRSR" id="PIRSR602403-1"/>
    </source>
</evidence>
<dbReference type="PRINTS" id="PR00465">
    <property type="entry name" value="EP450IV"/>
</dbReference>
<dbReference type="InterPro" id="IPR002403">
    <property type="entry name" value="Cyt_P450_E_grp-IV"/>
</dbReference>
<dbReference type="Gene3D" id="1.10.630.10">
    <property type="entry name" value="Cytochrome P450"/>
    <property type="match status" value="1"/>
</dbReference>
<protein>
    <recommendedName>
        <fullName evidence="11">Cytochrome P450</fullName>
    </recommendedName>
</protein>
<keyword evidence="5" id="KW-0560">Oxidoreductase</keyword>
<gene>
    <name evidence="9" type="ORF">M441DRAFT_149507</name>
</gene>
<proteinExistence type="inferred from homology"/>
<evidence type="ECO:0000313" key="9">
    <source>
        <dbReference type="EMBL" id="PTB37049.1"/>
    </source>
</evidence>
<dbReference type="OrthoDB" id="1844152at2759"/>
<dbReference type="AlphaFoldDB" id="A0A2T3YWW0"/>
<evidence type="ECO:0000256" key="7">
    <source>
        <dbReference type="ARBA" id="ARBA00023033"/>
    </source>
</evidence>
<keyword evidence="7" id="KW-0503">Monooxygenase</keyword>
<dbReference type="GO" id="GO:0005506">
    <property type="term" value="F:iron ion binding"/>
    <property type="evidence" value="ECO:0007669"/>
    <property type="project" value="InterPro"/>
</dbReference>
<dbReference type="PANTHER" id="PTHR46206">
    <property type="entry name" value="CYTOCHROME P450"/>
    <property type="match status" value="1"/>
</dbReference>
<evidence type="ECO:0000256" key="2">
    <source>
        <dbReference type="ARBA" id="ARBA00010617"/>
    </source>
</evidence>
<keyword evidence="10" id="KW-1185">Reference proteome</keyword>
<dbReference type="CDD" id="cd11041">
    <property type="entry name" value="CYP503A1-like"/>
    <property type="match status" value="1"/>
</dbReference>
<evidence type="ECO:0008006" key="11">
    <source>
        <dbReference type="Google" id="ProtNLM"/>
    </source>
</evidence>
<sequence>MIYRVYSCLTRNRPYVGIPIAQIEQKGIHFLIQLFLPGLSWMISPQEVLAKGKAISKTTDGIYQLRASGGYKIVLPRRYAEEIRNNEYMTFGGSCKKDFHSTQPGFEAMLEGLREDRLVIDAVHKLVQNLGVILPSMIDEANFSITKWFGDKEDEWRTFKLNDAAVDIVARIVTRATIGIDFARNEEWIRISRDHAVSTFISSVILHQVPALLRPVLVWIIPECRKLRKQVADSKRLLAPKVRAIEEGLRDGRKRPATANVFTWLMDVAKGRHINFVLAQMSISEASIHSTSEMLTRMIIQCCKTPELVNDLREEIARVLEEEGGWSKAAPYKMKLLDSFMREISRHQPMGIAGMLRDVRRDVKLSNGVVLPAGGLVMVEDDGVVDPDVNPHPETFDARRYLHLRQQPNGEARHQFVTTSPDNLLFGLGNNQCPGRQFASNEIKIMFSFMLLRYDWRFPPGFVLPSPVYFESRVAAPITMVQCRRRQEAKDLLKVKIAA</sequence>
<comment type="cofactor">
    <cofactor evidence="1 8">
        <name>heme</name>
        <dbReference type="ChEBI" id="CHEBI:30413"/>
    </cofactor>
</comment>
<dbReference type="EMBL" id="KZ679268">
    <property type="protein sequence ID" value="PTB37049.1"/>
    <property type="molecule type" value="Genomic_DNA"/>
</dbReference>
<keyword evidence="3 8" id="KW-0349">Heme</keyword>
<evidence type="ECO:0000256" key="1">
    <source>
        <dbReference type="ARBA" id="ARBA00001971"/>
    </source>
</evidence>
<keyword evidence="6 8" id="KW-0408">Iron</keyword>
<evidence type="ECO:0000256" key="4">
    <source>
        <dbReference type="ARBA" id="ARBA00022723"/>
    </source>
</evidence>
<name>A0A2T3YWW0_TRIA4</name>
<dbReference type="PANTHER" id="PTHR46206:SF2">
    <property type="entry name" value="CYTOCHROME P450 MONOOXYGENASE AUSG-RELATED"/>
    <property type="match status" value="1"/>
</dbReference>
<evidence type="ECO:0000256" key="6">
    <source>
        <dbReference type="ARBA" id="ARBA00023004"/>
    </source>
</evidence>
<keyword evidence="4 8" id="KW-0479">Metal-binding</keyword>
<evidence type="ECO:0000256" key="5">
    <source>
        <dbReference type="ARBA" id="ARBA00023002"/>
    </source>
</evidence>
<accession>A0A2T3YWW0</accession>
<organism evidence="9 10">
    <name type="scientific">Trichoderma asperellum (strain ATCC 204424 / CBS 433.97 / NBRC 101777)</name>
    <dbReference type="NCBI Taxonomy" id="1042311"/>
    <lineage>
        <taxon>Eukaryota</taxon>
        <taxon>Fungi</taxon>
        <taxon>Dikarya</taxon>
        <taxon>Ascomycota</taxon>
        <taxon>Pezizomycotina</taxon>
        <taxon>Sordariomycetes</taxon>
        <taxon>Hypocreomycetidae</taxon>
        <taxon>Hypocreales</taxon>
        <taxon>Hypocreaceae</taxon>
        <taxon>Trichoderma</taxon>
    </lineage>
</organism>
<dbReference type="GO" id="GO:0020037">
    <property type="term" value="F:heme binding"/>
    <property type="evidence" value="ECO:0007669"/>
    <property type="project" value="InterPro"/>
</dbReference>
<feature type="binding site" description="axial binding residue" evidence="8">
    <location>
        <position position="433"/>
    </location>
    <ligand>
        <name>heme</name>
        <dbReference type="ChEBI" id="CHEBI:30413"/>
    </ligand>
    <ligandPart>
        <name>Fe</name>
        <dbReference type="ChEBI" id="CHEBI:18248"/>
    </ligandPart>
</feature>
<comment type="similarity">
    <text evidence="2">Belongs to the cytochrome P450 family.</text>
</comment>
<dbReference type="InterPro" id="IPR001128">
    <property type="entry name" value="Cyt_P450"/>
</dbReference>